<accession>A0A941EEP4</accession>
<feature type="region of interest" description="Disordered" evidence="1">
    <location>
        <begin position="30"/>
        <end position="50"/>
    </location>
</feature>
<gene>
    <name evidence="2" type="ORF">KDK95_23600</name>
</gene>
<dbReference type="AlphaFoldDB" id="A0A941EEP4"/>
<comment type="caution">
    <text evidence="2">The sequence shown here is derived from an EMBL/GenBank/DDBJ whole genome shotgun (WGS) entry which is preliminary data.</text>
</comment>
<dbReference type="RefSeq" id="WP_212520448.1">
    <property type="nucleotide sequence ID" value="NZ_JAGSOH010000081.1"/>
</dbReference>
<keyword evidence="3" id="KW-1185">Reference proteome</keyword>
<sequence>MVAKIDIPLGVTLSTDIEYRGPYPSPYRARARWRDPAEKRRRSASESFGAEDEAKAWLDGLVRQASVGVDPDKAAMALKEYGESVWNLACRGLEPKTLDPYGLG</sequence>
<evidence type="ECO:0000313" key="3">
    <source>
        <dbReference type="Proteomes" id="UP000676325"/>
    </source>
</evidence>
<protein>
    <submittedName>
        <fullName evidence="2">Uncharacterized protein</fullName>
    </submittedName>
</protein>
<evidence type="ECO:0000313" key="2">
    <source>
        <dbReference type="EMBL" id="MBR7829313.1"/>
    </source>
</evidence>
<organism evidence="2 3">
    <name type="scientific">Actinospica acidithermotolerans</name>
    <dbReference type="NCBI Taxonomy" id="2828514"/>
    <lineage>
        <taxon>Bacteria</taxon>
        <taxon>Bacillati</taxon>
        <taxon>Actinomycetota</taxon>
        <taxon>Actinomycetes</taxon>
        <taxon>Catenulisporales</taxon>
        <taxon>Actinospicaceae</taxon>
        <taxon>Actinospica</taxon>
    </lineage>
</organism>
<dbReference type="Proteomes" id="UP000676325">
    <property type="component" value="Unassembled WGS sequence"/>
</dbReference>
<dbReference type="EMBL" id="JAGSOH010000081">
    <property type="protein sequence ID" value="MBR7829313.1"/>
    <property type="molecule type" value="Genomic_DNA"/>
</dbReference>
<name>A0A941EEP4_9ACTN</name>
<reference evidence="2" key="1">
    <citation type="submission" date="2021-04" db="EMBL/GenBank/DDBJ databases">
        <title>Genome based classification of Actinospica acidithermotolerans sp. nov., an actinobacterium isolated from an Indonesian hot spring.</title>
        <authorList>
            <person name="Kusuma A.B."/>
            <person name="Putra K.E."/>
            <person name="Nafisah S."/>
            <person name="Loh J."/>
            <person name="Nouioui I."/>
            <person name="Goodfellow M."/>
        </authorList>
    </citation>
    <scope>NUCLEOTIDE SEQUENCE</scope>
    <source>
        <strain evidence="2">MGRD01-02</strain>
    </source>
</reference>
<evidence type="ECO:0000256" key="1">
    <source>
        <dbReference type="SAM" id="MobiDB-lite"/>
    </source>
</evidence>
<proteinExistence type="predicted"/>